<evidence type="ECO:0000256" key="1">
    <source>
        <dbReference type="ARBA" id="ARBA00004651"/>
    </source>
</evidence>
<protein>
    <submittedName>
        <fullName evidence="10">ABC transporter ATP-binding protein</fullName>
    </submittedName>
</protein>
<feature type="transmembrane region" description="Helical" evidence="7">
    <location>
        <begin position="252"/>
        <end position="280"/>
    </location>
</feature>
<dbReference type="Gene3D" id="1.20.1560.10">
    <property type="entry name" value="ABC transporter type 1, transmembrane domain"/>
    <property type="match status" value="1"/>
</dbReference>
<evidence type="ECO:0000313" key="11">
    <source>
        <dbReference type="Proteomes" id="UP000654604"/>
    </source>
</evidence>
<evidence type="ECO:0000256" key="2">
    <source>
        <dbReference type="ARBA" id="ARBA00022692"/>
    </source>
</evidence>
<dbReference type="InterPro" id="IPR011527">
    <property type="entry name" value="ABC1_TM_dom"/>
</dbReference>
<dbReference type="InterPro" id="IPR017871">
    <property type="entry name" value="ABC_transporter-like_CS"/>
</dbReference>
<dbReference type="InterPro" id="IPR027417">
    <property type="entry name" value="P-loop_NTPase"/>
</dbReference>
<evidence type="ECO:0000256" key="5">
    <source>
        <dbReference type="ARBA" id="ARBA00022989"/>
    </source>
</evidence>
<sequence>MTSKSSNSPLSRLLEYSPKYRGLIYRAVSCSVLNKLFDLAPPVLIGAAVDVVVQRDESAIARFGFESVFSQLLVLTVLSVIIWTLESLFEYAYERLWRNLAQNIQHDLRLDAYSHIQSLELEYFENKSTGRLLSVLNDDINQLERFLDVGANEILQVLTTVIIIGLAFFILTPTTAWMAVVPIPVIIWGAIAFQKFLEPLYGDVREKVSLLNGRLSNNLSGITTIKSFTTETYEIERIKADSEAYRRSNQRAIAYSAAFVPLIRFVILVGFTSILLFGGLQVEEGTLAVGTYSVLVFMTQRLLWPLTRLGQTLDLYQRAMASTTRVMALLDTPIQIHSGDTPLSLTDTQGDIYLKDVTFSYFEREPVLKNLNLHIEAGKTTAIVGSTGSGKSTIIKLLLRLYEINSGIITLDGTNIQDIVLYDLRKAMGLVSQEVFLFHGSVRENIAYGSPNATEDDVISAAKIAEAHQFIMELPQGYDTVVGERGQKLSGGQRQRLSIARAILKNPPILILDEATSAVDNETEAAIARSLQYITKDRTTIMIAHRLSTIRHADCIYVMEKGKIIEQGKHEELIAHNGIYQSLWQVQTGETVNC</sequence>
<dbReference type="Pfam" id="PF00005">
    <property type="entry name" value="ABC_tran"/>
    <property type="match status" value="1"/>
</dbReference>
<organism evidence="10 11">
    <name type="scientific">Cyanobacterium stanieri LEGE 03274</name>
    <dbReference type="NCBI Taxonomy" id="1828756"/>
    <lineage>
        <taxon>Bacteria</taxon>
        <taxon>Bacillati</taxon>
        <taxon>Cyanobacteriota</taxon>
        <taxon>Cyanophyceae</taxon>
        <taxon>Oscillatoriophycideae</taxon>
        <taxon>Chroococcales</taxon>
        <taxon>Geminocystaceae</taxon>
        <taxon>Cyanobacterium</taxon>
    </lineage>
</organism>
<dbReference type="Pfam" id="PF00664">
    <property type="entry name" value="ABC_membrane"/>
    <property type="match status" value="1"/>
</dbReference>
<dbReference type="SUPFAM" id="SSF90123">
    <property type="entry name" value="ABC transporter transmembrane region"/>
    <property type="match status" value="1"/>
</dbReference>
<dbReference type="GO" id="GO:0005524">
    <property type="term" value="F:ATP binding"/>
    <property type="evidence" value="ECO:0007669"/>
    <property type="project" value="UniProtKB-KW"/>
</dbReference>
<evidence type="ECO:0000259" key="8">
    <source>
        <dbReference type="PROSITE" id="PS50893"/>
    </source>
</evidence>
<dbReference type="InterPro" id="IPR003439">
    <property type="entry name" value="ABC_transporter-like_ATP-bd"/>
</dbReference>
<keyword evidence="3" id="KW-0547">Nucleotide-binding</keyword>
<evidence type="ECO:0000259" key="9">
    <source>
        <dbReference type="PROSITE" id="PS50929"/>
    </source>
</evidence>
<gene>
    <name evidence="10" type="ORF">IQ215_01545</name>
</gene>
<keyword evidence="4 10" id="KW-0067">ATP-binding</keyword>
<keyword evidence="5 7" id="KW-1133">Transmembrane helix</keyword>
<evidence type="ECO:0000256" key="4">
    <source>
        <dbReference type="ARBA" id="ARBA00022840"/>
    </source>
</evidence>
<dbReference type="Proteomes" id="UP000654604">
    <property type="component" value="Unassembled WGS sequence"/>
</dbReference>
<feature type="transmembrane region" description="Helical" evidence="7">
    <location>
        <begin position="154"/>
        <end position="171"/>
    </location>
</feature>
<dbReference type="InterPro" id="IPR039421">
    <property type="entry name" value="Type_1_exporter"/>
</dbReference>
<feature type="domain" description="ABC transmembrane type-1" evidence="9">
    <location>
        <begin position="27"/>
        <end position="318"/>
    </location>
</feature>
<dbReference type="PROSITE" id="PS50929">
    <property type="entry name" value="ABC_TM1F"/>
    <property type="match status" value="1"/>
</dbReference>
<dbReference type="InterPro" id="IPR003593">
    <property type="entry name" value="AAA+_ATPase"/>
</dbReference>
<dbReference type="PROSITE" id="PS00211">
    <property type="entry name" value="ABC_TRANSPORTER_1"/>
    <property type="match status" value="1"/>
</dbReference>
<feature type="transmembrane region" description="Helical" evidence="7">
    <location>
        <begin position="177"/>
        <end position="197"/>
    </location>
</feature>
<accession>A0ABR9V0G0</accession>
<dbReference type="PANTHER" id="PTHR43394">
    <property type="entry name" value="ATP-DEPENDENT PERMEASE MDL1, MITOCHONDRIAL"/>
    <property type="match status" value="1"/>
</dbReference>
<dbReference type="InterPro" id="IPR036640">
    <property type="entry name" value="ABC1_TM_sf"/>
</dbReference>
<dbReference type="PANTHER" id="PTHR43394:SF1">
    <property type="entry name" value="ATP-BINDING CASSETTE SUB-FAMILY B MEMBER 10, MITOCHONDRIAL"/>
    <property type="match status" value="1"/>
</dbReference>
<dbReference type="SMART" id="SM00382">
    <property type="entry name" value="AAA"/>
    <property type="match status" value="1"/>
</dbReference>
<dbReference type="PROSITE" id="PS50893">
    <property type="entry name" value="ABC_TRANSPORTER_2"/>
    <property type="match status" value="1"/>
</dbReference>
<proteinExistence type="predicted"/>
<dbReference type="SUPFAM" id="SSF52540">
    <property type="entry name" value="P-loop containing nucleoside triphosphate hydrolases"/>
    <property type="match status" value="1"/>
</dbReference>
<keyword evidence="11" id="KW-1185">Reference proteome</keyword>
<evidence type="ECO:0000256" key="3">
    <source>
        <dbReference type="ARBA" id="ARBA00022741"/>
    </source>
</evidence>
<dbReference type="EMBL" id="JADEWC010000002">
    <property type="protein sequence ID" value="MBE9221370.1"/>
    <property type="molecule type" value="Genomic_DNA"/>
</dbReference>
<evidence type="ECO:0000256" key="7">
    <source>
        <dbReference type="SAM" id="Phobius"/>
    </source>
</evidence>
<feature type="transmembrane region" description="Helical" evidence="7">
    <location>
        <begin position="68"/>
        <end position="89"/>
    </location>
</feature>
<reference evidence="10 11" key="1">
    <citation type="submission" date="2020-10" db="EMBL/GenBank/DDBJ databases">
        <authorList>
            <person name="Castelo-Branco R."/>
            <person name="Eusebio N."/>
            <person name="Adriana R."/>
            <person name="Vieira A."/>
            <person name="Brugerolle De Fraissinette N."/>
            <person name="Rezende De Castro R."/>
            <person name="Schneider M.P."/>
            <person name="Vasconcelos V."/>
            <person name="Leao P.N."/>
        </authorList>
    </citation>
    <scope>NUCLEOTIDE SEQUENCE [LARGE SCALE GENOMIC DNA]</scope>
    <source>
        <strain evidence="10 11">LEGE 03274</strain>
    </source>
</reference>
<comment type="subcellular location">
    <subcellularLocation>
        <location evidence="1">Cell membrane</location>
        <topology evidence="1">Multi-pass membrane protein</topology>
    </subcellularLocation>
</comment>
<dbReference type="CDD" id="cd18565">
    <property type="entry name" value="ABC_6TM_exporter_like"/>
    <property type="match status" value="1"/>
</dbReference>
<keyword evidence="2 7" id="KW-0812">Transmembrane</keyword>
<dbReference type="Gene3D" id="3.40.50.300">
    <property type="entry name" value="P-loop containing nucleotide triphosphate hydrolases"/>
    <property type="match status" value="1"/>
</dbReference>
<evidence type="ECO:0000256" key="6">
    <source>
        <dbReference type="ARBA" id="ARBA00023136"/>
    </source>
</evidence>
<evidence type="ECO:0000313" key="10">
    <source>
        <dbReference type="EMBL" id="MBE9221370.1"/>
    </source>
</evidence>
<name>A0ABR9V0G0_9CHRO</name>
<dbReference type="RefSeq" id="WP_193799563.1">
    <property type="nucleotide sequence ID" value="NZ_JADEWC010000002.1"/>
</dbReference>
<feature type="domain" description="ABC transporter" evidence="8">
    <location>
        <begin position="352"/>
        <end position="586"/>
    </location>
</feature>
<keyword evidence="6 7" id="KW-0472">Membrane</keyword>
<comment type="caution">
    <text evidence="10">The sequence shown here is derived from an EMBL/GenBank/DDBJ whole genome shotgun (WGS) entry which is preliminary data.</text>
</comment>